<feature type="transmembrane region" description="Helical" evidence="10">
    <location>
        <begin position="4239"/>
        <end position="4258"/>
    </location>
</feature>
<evidence type="ECO:0000256" key="1">
    <source>
        <dbReference type="ARBA" id="ARBA00010107"/>
    </source>
</evidence>
<feature type="compositionally biased region" description="Basic and acidic residues" evidence="9">
    <location>
        <begin position="4612"/>
        <end position="4626"/>
    </location>
</feature>
<organism evidence="12 13">
    <name type="scientific">Blattamonas nauphoetae</name>
    <dbReference type="NCBI Taxonomy" id="2049346"/>
    <lineage>
        <taxon>Eukaryota</taxon>
        <taxon>Metamonada</taxon>
        <taxon>Preaxostyla</taxon>
        <taxon>Oxymonadida</taxon>
        <taxon>Blattamonas</taxon>
    </lineage>
</organism>
<feature type="compositionally biased region" description="Basic and acidic residues" evidence="9">
    <location>
        <begin position="1573"/>
        <end position="1588"/>
    </location>
</feature>
<dbReference type="SUPFAM" id="SSF55729">
    <property type="entry name" value="Acyl-CoA N-acyltransferases (Nat)"/>
    <property type="match status" value="1"/>
</dbReference>
<keyword evidence="4" id="KW-0863">Zinc-finger</keyword>
<feature type="compositionally biased region" description="Polar residues" evidence="9">
    <location>
        <begin position="4592"/>
        <end position="4602"/>
    </location>
</feature>
<feature type="compositionally biased region" description="Polar residues" evidence="9">
    <location>
        <begin position="3742"/>
        <end position="3752"/>
    </location>
</feature>
<feature type="compositionally biased region" description="Basic and acidic residues" evidence="9">
    <location>
        <begin position="2558"/>
        <end position="2580"/>
    </location>
</feature>
<evidence type="ECO:0000256" key="4">
    <source>
        <dbReference type="ARBA" id="ARBA00022771"/>
    </source>
</evidence>
<feature type="compositionally biased region" description="Basic and acidic residues" evidence="9">
    <location>
        <begin position="1626"/>
        <end position="1638"/>
    </location>
</feature>
<feature type="region of interest" description="Disordered" evidence="9">
    <location>
        <begin position="499"/>
        <end position="542"/>
    </location>
</feature>
<feature type="region of interest" description="Disordered" evidence="9">
    <location>
        <begin position="1159"/>
        <end position="1272"/>
    </location>
</feature>
<feature type="compositionally biased region" description="Basic and acidic residues" evidence="9">
    <location>
        <begin position="453"/>
        <end position="463"/>
    </location>
</feature>
<proteinExistence type="inferred from homology"/>
<feature type="region of interest" description="Disordered" evidence="9">
    <location>
        <begin position="4503"/>
        <end position="4574"/>
    </location>
</feature>
<feature type="transmembrane region" description="Helical" evidence="10">
    <location>
        <begin position="2874"/>
        <end position="2897"/>
    </location>
</feature>
<feature type="compositionally biased region" description="Basic and acidic residues" evidence="9">
    <location>
        <begin position="2265"/>
        <end position="2282"/>
    </location>
</feature>
<feature type="transmembrane region" description="Helical" evidence="10">
    <location>
        <begin position="4123"/>
        <end position="4146"/>
    </location>
</feature>
<feature type="compositionally biased region" description="Basic and acidic residues" evidence="9">
    <location>
        <begin position="810"/>
        <end position="844"/>
    </location>
</feature>
<feature type="compositionally biased region" description="Basic and acidic residues" evidence="9">
    <location>
        <begin position="2590"/>
        <end position="2609"/>
    </location>
</feature>
<feature type="compositionally biased region" description="Polar residues" evidence="9">
    <location>
        <begin position="2610"/>
        <end position="2620"/>
    </location>
</feature>
<dbReference type="InterPro" id="IPR050603">
    <property type="entry name" value="MYST_HAT"/>
</dbReference>
<evidence type="ECO:0000256" key="7">
    <source>
        <dbReference type="RuleBase" id="RU361211"/>
    </source>
</evidence>
<keyword evidence="12" id="KW-0012">Acyltransferase</keyword>
<feature type="region of interest" description="Disordered" evidence="9">
    <location>
        <begin position="4430"/>
        <end position="4486"/>
    </location>
</feature>
<feature type="coiled-coil region" evidence="8">
    <location>
        <begin position="1413"/>
        <end position="1494"/>
    </location>
</feature>
<feature type="compositionally biased region" description="Basic and acidic residues" evidence="9">
    <location>
        <begin position="2709"/>
        <end position="2718"/>
    </location>
</feature>
<evidence type="ECO:0000256" key="9">
    <source>
        <dbReference type="SAM" id="MobiDB-lite"/>
    </source>
</evidence>
<feature type="compositionally biased region" description="Polar residues" evidence="9">
    <location>
        <begin position="2420"/>
        <end position="2431"/>
    </location>
</feature>
<evidence type="ECO:0000259" key="11">
    <source>
        <dbReference type="PROSITE" id="PS51726"/>
    </source>
</evidence>
<feature type="region of interest" description="Disordered" evidence="9">
    <location>
        <begin position="1626"/>
        <end position="1653"/>
    </location>
</feature>
<feature type="compositionally biased region" description="Basic and acidic residues" evidence="9">
    <location>
        <begin position="1194"/>
        <end position="1207"/>
    </location>
</feature>
<feature type="region of interest" description="Disordered" evidence="9">
    <location>
        <begin position="1027"/>
        <end position="1114"/>
    </location>
</feature>
<evidence type="ECO:0000256" key="6">
    <source>
        <dbReference type="ARBA" id="ARBA00022990"/>
    </source>
</evidence>
<evidence type="ECO:0000313" key="13">
    <source>
        <dbReference type="Proteomes" id="UP001281761"/>
    </source>
</evidence>
<feature type="region of interest" description="Disordered" evidence="9">
    <location>
        <begin position="225"/>
        <end position="293"/>
    </location>
</feature>
<feature type="region of interest" description="Disordered" evidence="9">
    <location>
        <begin position="395"/>
        <end position="476"/>
    </location>
</feature>
<feature type="region of interest" description="Disordered" evidence="9">
    <location>
        <begin position="2948"/>
        <end position="2985"/>
    </location>
</feature>
<dbReference type="PANTHER" id="PTHR10615:SF161">
    <property type="entry name" value="HISTONE ACETYLTRANSFERASE KAT7"/>
    <property type="match status" value="1"/>
</dbReference>
<accession>A0ABQ9XLU3</accession>
<feature type="compositionally biased region" description="Basic and acidic residues" evidence="9">
    <location>
        <begin position="2105"/>
        <end position="2140"/>
    </location>
</feature>
<feature type="compositionally biased region" description="Polar residues" evidence="9">
    <location>
        <begin position="3519"/>
        <end position="3531"/>
    </location>
</feature>
<evidence type="ECO:0000313" key="12">
    <source>
        <dbReference type="EMBL" id="KAK2952293.1"/>
    </source>
</evidence>
<feature type="compositionally biased region" description="Basic and acidic residues" evidence="9">
    <location>
        <begin position="2391"/>
        <end position="2410"/>
    </location>
</feature>
<feature type="region of interest" description="Disordered" evidence="9">
    <location>
        <begin position="882"/>
        <end position="962"/>
    </location>
</feature>
<evidence type="ECO:0000256" key="3">
    <source>
        <dbReference type="ARBA" id="ARBA00022679"/>
    </source>
</evidence>
<dbReference type="EMBL" id="JARBJD010000105">
    <property type="protein sequence ID" value="KAK2952293.1"/>
    <property type="molecule type" value="Genomic_DNA"/>
</dbReference>
<keyword evidence="10" id="KW-1133">Transmembrane helix</keyword>
<feature type="compositionally biased region" description="Polar residues" evidence="9">
    <location>
        <begin position="3124"/>
        <end position="3138"/>
    </location>
</feature>
<dbReference type="InterPro" id="IPR016181">
    <property type="entry name" value="Acyl_CoA_acyltransferase"/>
</dbReference>
<feature type="region of interest" description="Disordered" evidence="9">
    <location>
        <begin position="800"/>
        <end position="846"/>
    </location>
</feature>
<feature type="region of interest" description="Disordered" evidence="9">
    <location>
        <begin position="3705"/>
        <end position="3791"/>
    </location>
</feature>
<dbReference type="GO" id="GO:0061733">
    <property type="term" value="F:protein-lysine-acetyltransferase activity"/>
    <property type="evidence" value="ECO:0007669"/>
    <property type="project" value="UniProtKB-EC"/>
</dbReference>
<keyword evidence="13" id="KW-1185">Reference proteome</keyword>
<feature type="region of interest" description="Disordered" evidence="9">
    <location>
        <begin position="3951"/>
        <end position="4029"/>
    </location>
</feature>
<keyword evidence="8" id="KW-0175">Coiled coil</keyword>
<feature type="compositionally biased region" description="Polar residues" evidence="9">
    <location>
        <begin position="1639"/>
        <end position="1649"/>
    </location>
</feature>
<reference evidence="12 13" key="1">
    <citation type="journal article" date="2022" name="bioRxiv">
        <title>Genomics of Preaxostyla Flagellates Illuminates Evolutionary Transitions and the Path Towards Mitochondrial Loss.</title>
        <authorList>
            <person name="Novak L.V.F."/>
            <person name="Treitli S.C."/>
            <person name="Pyrih J."/>
            <person name="Halakuc P."/>
            <person name="Pipaliya S.V."/>
            <person name="Vacek V."/>
            <person name="Brzon O."/>
            <person name="Soukal P."/>
            <person name="Eme L."/>
            <person name="Dacks J.B."/>
            <person name="Karnkowska A."/>
            <person name="Elias M."/>
            <person name="Hampl V."/>
        </authorList>
    </citation>
    <scope>NUCLEOTIDE SEQUENCE [LARGE SCALE GENOMIC DNA]</scope>
    <source>
        <strain evidence="12">NAU3</strain>
        <tissue evidence="12">Gut</tissue>
    </source>
</reference>
<feature type="compositionally biased region" description="Acidic residues" evidence="9">
    <location>
        <begin position="3587"/>
        <end position="3605"/>
    </location>
</feature>
<comment type="caution">
    <text evidence="12">The sequence shown here is derived from an EMBL/GenBank/DDBJ whole genome shotgun (WGS) entry which is preliminary data.</text>
</comment>
<feature type="region of interest" description="Disordered" evidence="9">
    <location>
        <begin position="555"/>
        <end position="594"/>
    </location>
</feature>
<feature type="compositionally biased region" description="Basic and acidic residues" evidence="9">
    <location>
        <begin position="1899"/>
        <end position="1928"/>
    </location>
</feature>
<feature type="compositionally biased region" description="Basic and acidic residues" evidence="9">
    <location>
        <begin position="4004"/>
        <end position="4018"/>
    </location>
</feature>
<feature type="compositionally biased region" description="Polar residues" evidence="9">
    <location>
        <begin position="747"/>
        <end position="760"/>
    </location>
</feature>
<dbReference type="InterPro" id="IPR002717">
    <property type="entry name" value="HAT_MYST-type"/>
</dbReference>
<feature type="compositionally biased region" description="Polar residues" evidence="9">
    <location>
        <begin position="1093"/>
        <end position="1113"/>
    </location>
</feature>
<evidence type="ECO:0000256" key="2">
    <source>
        <dbReference type="ARBA" id="ARBA00013184"/>
    </source>
</evidence>
<feature type="region of interest" description="Disordered" evidence="9">
    <location>
        <begin position="1547"/>
        <end position="1588"/>
    </location>
</feature>
<protein>
    <recommendedName>
        <fullName evidence="2 7">Histone acetyltransferase</fullName>
        <ecNumber evidence="2 7">2.3.1.48</ecNumber>
    </recommendedName>
</protein>
<dbReference type="PROSITE" id="PS51726">
    <property type="entry name" value="MYST_HAT"/>
    <property type="match status" value="1"/>
</dbReference>
<feature type="compositionally biased region" description="Polar residues" evidence="9">
    <location>
        <begin position="4444"/>
        <end position="4466"/>
    </location>
</feature>
<feature type="compositionally biased region" description="Basic residues" evidence="9">
    <location>
        <begin position="2621"/>
        <end position="2636"/>
    </location>
</feature>
<feature type="compositionally biased region" description="Basic and acidic residues" evidence="9">
    <location>
        <begin position="2024"/>
        <end position="2040"/>
    </location>
</feature>
<feature type="compositionally biased region" description="Basic and acidic residues" evidence="9">
    <location>
        <begin position="1027"/>
        <end position="1037"/>
    </location>
</feature>
<feature type="compositionally biased region" description="Basic and acidic residues" evidence="9">
    <location>
        <begin position="3769"/>
        <end position="3790"/>
    </location>
</feature>
<feature type="compositionally biased region" description="Basic and acidic residues" evidence="9">
    <location>
        <begin position="1222"/>
        <end position="1235"/>
    </location>
</feature>
<feature type="compositionally biased region" description="Basic and acidic residues" evidence="9">
    <location>
        <begin position="1838"/>
        <end position="1862"/>
    </location>
</feature>
<feature type="compositionally biased region" description="Basic and acidic residues" evidence="9">
    <location>
        <begin position="4556"/>
        <end position="4566"/>
    </location>
</feature>
<feature type="compositionally biased region" description="Basic and acidic residues" evidence="9">
    <location>
        <begin position="555"/>
        <end position="567"/>
    </location>
</feature>
<feature type="region of interest" description="Disordered" evidence="9">
    <location>
        <begin position="1701"/>
        <end position="1744"/>
    </location>
</feature>
<sequence length="4633" mass="528157">MSVCQTRSPPGDEIYRDANISLYYVSGREIVYCQNLCLLMKLFIEHKTLFYDIESFAFFVLCEVDDEGAHIVAAFSKDLRTSSPFNLSCITTLPPYQRKGYGYFLTSACYALSRFDQIVKTPERPLSDLGIITFLPFWQREVLQVLSRHEDLKFSLKELAEEAFLTPPDVILALRSMNMIQIDNSVLTIHITHEQVLEELAKRNRTPKVAFDNEKLFFDPDYYTEYKDSRPDPSHPATSTQKKTSQSKKKSKGSFYDSDDTHHFIDQDDNMSDGGEENKPKKPKLSAAEVDEENRRQIEVRLLRQKERNEQRLQMREKSEKLRKEKEKMIEMLGIAMEGTVGKRSLLNDPLIRDLLHSDMVSLDEFAAHVVSNDHRLTRARTAWADAEERREAKKELKAAIGEDEKMGKFENDSTDEATQSNKTLRQTKRAEVSESKPQKQSRSVDRNALTEASRKEKQRMEKLLPPPPPLLTQHESRLWKVEQLQLIKQKMRDAEANGINLFEGMESEEEPDTEPIHTPQKKKDNNESSETQPPLKPWQLKLWEQKQARRDLIKEREEERKRRGVDDLDASDDSDVGSKKRKDKPKREYTKQEVHERLMIRKLELDEQKLRAKLVRSENHYKEYLLNQIRAFSADPEKFKNIPISPISPHLHQARSERTDETDEPTDEQAKMVQGPASEGDQPAQEDITKESKSSLGQEMSEQLAEADRRHVAHNKREAERLNIEKETEEELKRRLETIAGMRPATRSQRTLSPDTNSDAETRKMKGTIRREKMRVQMREKRTREKLLKLFTEQGLDVSNLQSTSHKPPMHELSKEQIRGYKSAETRRERKRLAEEKKKEAEAQRVVVEDDSDFLEILSERKIKAAAVSGVLMGYFPTMQTRRARSVPPPTSPLSSREKQPRETGSQEKQRLEDEEKEKEKQREQEELERKVEKRRRRTGAPPPPKKSASRSQPLPDEYTSSIGLLSERQLKAAIQKQLESGEVIDFVELIQTTPEKVRTPEEIEKQEARRLKAREELRERRLKEKALKEQKKLKFAEQAGDNSTDTREEVSVSELTDGQRRTAKAREARRRNKLLRQNMESSPSKPILVQPSISSPDSQTDTRPDQSQQALVVTRRTRVFDDSEETKRHILRGTMAIEDPSGIQSEILLRQQIRRYKRQADGSEGGETSKESEQTGVQMRIQKMMATKREKKRLEEEEKARKQALKELITGSESGDDLTDIQRRSRKVNEGKQQKRIQRAVKKTQEHRPTRSHSTPLQSPKPESEMTVEEREAWIKEKTRLAQKQRRIQNRDKAHKLALAELGIKPLQSEGDAQDDDIRRLKERILIAEALLKRKNNSDYEERAQRANITKLNAQLEELMDQKKKKKKESSEQKRAEQRQHVHSQTRSNDHQMEGQERGQTKSSDKISKQLHQLDENVKHKKDAIKQLEDRIRQAEKLAEDKSLTLGQRNGQRANATKFTARLEVLEGEIKKEEAKKRRLELRQSKATLLSQSDNDENTDPIAQMRKRIQQAELLAEDSSLSHGQRNGQRANITKFTAQLALLEKQKKKEDARQTQSTHKQSKRISDTQSEDDKQTDPITLLKERIKDATRLSEDMSLTAGQRHGHRAAITRYRSKLTLLEESQKKEEANQKRSEMKQPQQASTSQNENDDKNNLIAQLKERIQRAKQLANDESLSLGQRNAHRTNAIKFTAKLAVLEGGKPKGETEQRRLERKQSNQPDSDQHQPRRQLRGSTLEHGEVSLTEGIDEALEYRNRHRKSAERKARLLQHKAEDKLQQADQPNESEETAKIDSRTEKEKQTTKDLAAQRKAKREEVLRTTEKDAERRGRESSQQISHHHEDSQTDGDGRRMTRQSEKRKLAETTPTRRTRSTSKNQPVEKSETDGESGRSILSKSGRRQKDIHSTRETKQQATQRTDKQDSEIEKTDGGLTPHQIRARKGIETRRRNSLQKETANQEHEVETSVNDNFRTTRHSVMKRTQEMETKKHISEETPKRSTRAHSNLTESRENKSHVGTPSKPKQTLMKDDDASTEEQDKVMKGQDLNTRHKHNTATPENQRKGTHRKPESELDDGNDTAEGKLTPHQIRARKGIETRRRNAILKQETVQREQESSHSRYPKRGEESQPEETRRVTRQSEQRKLTKTTPQRRAHSASKDQPIKRPITLPKEKQADTAETTEGELTQLQIRARKGIETKRRNSLLQQETAKQEHNSSRSRYPKRGEESKLEASHPTETAVQDERKTRSQSKDQRQTVEKPIRPTPAKKSKSETDGESNRSHLERSARSHSTLTTMKHPKSKKEEATQRGHSAPPIHKRDGGVEEREGELTEYQKRAQKGLETKRRNLQLRLEEAAKGERTTRHRVAQQGVAQKQTEPSPSQQESQKRQQKGTPAKLEKGRHYEETKRKEHETLRHHNRSHISDNESTSPNRLSKTQKSELREKQAQDKAKRKQEVRLQAETREDTDNLKMLVDKQETEPDQPEPHTDDSGLTIFQLRAKKANETKREKRKLAEEEAAKPKQLERKLGLGHIESASPARVTRRSVANMDSVRLTRRSQSAKVKTREYIEQERKRLESVRKMEEKRILKREKARAKRELEKHASETGHSDVERTTVSDSDPATTPKRSQKQLPVKRGKHHHHEAIQAKTSPKETNRPTRDISISKTPQIERIVETTHKEEKTEKNATEAERPSTHSHVIPNHLTHQHPSDNATDNPKEEHHDEQAQNQDIHQGRDSMLVDSVSLTQVIVLSLLKLIKEIAEARFRNLSDVISPQLMSFVALAVLHLDHHIDIPIQHAYILFYLLQSKLLSPIQNHSQVPIKPLSHPVIAFAVFSINLSVLFGFLKITYNPNLPPITLSDTALFTLLHTLTSGVEHQAGTFLIVAFLALALFFGCLSLISFATLMNDLKQILHKQKDSPKEQIRRSNSLSTFTPYHSAAFDHFRTASESFTSLDPLETLDDKDGAEANTPEPIVEPDTQSAKCSEDSNKSSPELVTQMHLLRSVSLHPRIPSQSSSHNSQDVSTVYNNFMSSPLILFADSPPTPSVGTDNLSPYSHPTSAKTETLFETSGFSESTTLPNENEAFKTLYNPQSHQTEQVLPSFSPSLPIGSPTALPILQTQSSIESLRTETAFMTDSSSSDPQQPNRPVARHSQHHSVIDSLSDEDDLPSVSSSIEALNELKMMINSPHGQNHTLQASASEQIRMPFIPADLVRRPGASTMHRISPRYRGDIASNMPIEEIELSPTDVSSSSMDTVLVSSQFRLERLQSFLNSVQPKPYAHHRSFHKSPQASGVSLTRCHSSFLEAPRSPFHAADLSTAKINFLSMSPGPHSSCSTSSTIVSDVDPHLDLLSPKVTFRQLKERRREYHLQTKREKREKKRMMEQETFEEKQTFRTVTVPHTAIQTFPNNGASWTSSSSTIVLSQLELPASNVQPEATTDKNKIPVPIPVSPPHPATTRTPPRQKRFAPFYSVTVGDSSPISFTRASTRSLLASLLNSPMKQRQWLDHHQHSPQSDKRASEWRGPLHTPNQSPMNQHVSSLSNFPPSVPLVSPFKHKRTLSTRLDYPRIPASPLMFSARQDTSSIRYSLVEIDSTLEQEDTESSSDNNSSEEWDTQTKQLLTPIKQSPICLSQIITPHQKIAAHSPTQVPDLLTVGSIGTIRRSHSLPLFAYIRMMWVEDSSHDPVETAQKVSEEEKNQRRDVILKQNRDFLNTQYIREDNSPTDSPLSPISRPASFPSSTLHTSSHLVTPGTTSDGQSTSKTHKSPSDQVETSEGPPTERTRLMDEEQETHTEPENNTHIEFNCLADEENSQLTSEDPADFFEMADDRDLDGDPIVTRPRFESAWTASLGLSRSTPEIKGDMMMLQSVSSQSVQDLAQLTPAATPETPVTVPHISTPVPVPEAVDQVCPPLRLRERLSNQWKKIKDWFNFFESFSSIDLVLDNSDVALGSTAVLPTQHKIENKTTPSGSPSWFSRFVTRKTPSPKSSNPPTPFRLLDPNASSESAPDLPKSSSRETETQQNREKANKTSGSRSMVHLPSSETFNEGIRTAGRVWIGVCVVIALVGFIFVEASWFRWKRSVETWGKHYVLKTVNGTQFHNSTIPIKQTLNTRTMTLVELSETNAFPLPRFHFFIPLLLFSICNSFYLILLSLSVLGKVLNGTRKDATEESVFSAFQIFIGSQSTSSEVNFLHRTESYPNFDTLHNRKTNILGSIKNSPIRQKWRSFLVSAITTSSSLYSILFGQSFSFISIILAFFSFASLVGTWFLQSFPIPFEELSDLSIADATQLDTMAPFSQSLVASSSPPFLISLLIASCIFSLLILFISIFYHFPTFFKQFSLLALFDLLIAVGLSFLLKRSRSSPSYTRSSFSITAFDIDTDSSIGAQQMAIVDKVAAIVERCVRVQREGQYWGRCTMVGMLLLPIQERFLKLSRQKKRKRIQSQKVGTESLIASERQQAQPSQSTNESILKETQTVKPASGHTEPQQTSQETTQLTKDEKTAFKTAINGFMRFFQSTTPPQPPKNTEEQAASPDDTPLDDPSLPVPAVFAANEDLFPPLSSNVDEDHEPHHSSKETGKQPNESPLSAMNTFLGWIVRVMDKMNSNTPNNTTTGDPIVNIQHPESTEHSSRTDMKEDALSSIEPS</sequence>
<feature type="region of interest" description="Disordered" evidence="9">
    <location>
        <begin position="3426"/>
        <end position="3454"/>
    </location>
</feature>
<feature type="compositionally biased region" description="Basic and acidic residues" evidence="9">
    <location>
        <begin position="707"/>
        <end position="738"/>
    </location>
</feature>
<feature type="compositionally biased region" description="Basic and acidic residues" evidence="9">
    <location>
        <begin position="2496"/>
        <end position="2522"/>
    </location>
</feature>
<dbReference type="Proteomes" id="UP001281761">
    <property type="component" value="Unassembled WGS sequence"/>
</dbReference>
<keyword evidence="3 12" id="KW-0808">Transferase</keyword>
<feature type="compositionally biased region" description="Basic and acidic residues" evidence="9">
    <location>
        <begin position="897"/>
        <end position="933"/>
    </location>
</feature>
<feature type="region of interest" description="Disordered" evidence="9">
    <location>
        <begin position="3123"/>
        <end position="3163"/>
    </location>
</feature>
<dbReference type="Gene3D" id="3.40.630.30">
    <property type="match status" value="1"/>
</dbReference>
<feature type="compositionally biased region" description="Polar residues" evidence="9">
    <location>
        <begin position="2173"/>
        <end position="2185"/>
    </location>
</feature>
<feature type="transmembrane region" description="Helical" evidence="10">
    <location>
        <begin position="4327"/>
        <end position="4346"/>
    </location>
</feature>
<feature type="compositionally biased region" description="Basic and acidic residues" evidence="9">
    <location>
        <begin position="1702"/>
        <end position="1727"/>
    </location>
</feature>
<dbReference type="InterPro" id="IPR036388">
    <property type="entry name" value="WH-like_DNA-bd_sf"/>
</dbReference>
<feature type="compositionally biased region" description="Low complexity" evidence="9">
    <location>
        <begin position="2368"/>
        <end position="2379"/>
    </location>
</feature>
<feature type="compositionally biased region" description="Basic and acidic residues" evidence="9">
    <location>
        <begin position="2312"/>
        <end position="2356"/>
    </location>
</feature>
<feature type="compositionally biased region" description="Basic and acidic residues" evidence="9">
    <location>
        <begin position="2237"/>
        <end position="2257"/>
    </location>
</feature>
<evidence type="ECO:0000256" key="10">
    <source>
        <dbReference type="SAM" id="Phobius"/>
    </source>
</evidence>
<comment type="similarity">
    <text evidence="1 7">Belongs to the MYST (SAS/MOZ) family.</text>
</comment>
<feature type="compositionally biased region" description="Basic and acidic residues" evidence="9">
    <location>
        <begin position="2644"/>
        <end position="2653"/>
    </location>
</feature>
<feature type="compositionally biased region" description="Basic and acidic residues" evidence="9">
    <location>
        <begin position="2665"/>
        <end position="2687"/>
    </location>
</feature>
<feature type="transmembrane region" description="Helical" evidence="10">
    <location>
        <begin position="2821"/>
        <end position="2842"/>
    </location>
</feature>
<dbReference type="PANTHER" id="PTHR10615">
    <property type="entry name" value="HISTONE ACETYLTRANSFERASE"/>
    <property type="match status" value="1"/>
</dbReference>
<feature type="compositionally biased region" description="Basic and acidic residues" evidence="9">
    <location>
        <begin position="1979"/>
        <end position="1995"/>
    </location>
</feature>
<feature type="region of interest" description="Disordered" evidence="9">
    <location>
        <begin position="4592"/>
        <end position="4633"/>
    </location>
</feature>
<feature type="domain" description="MYST-type HAT" evidence="11">
    <location>
        <begin position="1"/>
        <end position="220"/>
    </location>
</feature>
<feature type="compositionally biased region" description="Low complexity" evidence="9">
    <location>
        <begin position="4521"/>
        <end position="4531"/>
    </location>
</feature>
<comment type="catalytic activity">
    <reaction evidence="7">
        <text>L-lysyl-[protein] + acetyl-CoA = N(6)-acetyl-L-lysyl-[protein] + CoA + H(+)</text>
        <dbReference type="Rhea" id="RHEA:45948"/>
        <dbReference type="Rhea" id="RHEA-COMP:9752"/>
        <dbReference type="Rhea" id="RHEA-COMP:10731"/>
        <dbReference type="ChEBI" id="CHEBI:15378"/>
        <dbReference type="ChEBI" id="CHEBI:29969"/>
        <dbReference type="ChEBI" id="CHEBI:57287"/>
        <dbReference type="ChEBI" id="CHEBI:57288"/>
        <dbReference type="ChEBI" id="CHEBI:61930"/>
        <dbReference type="EC" id="2.3.1.48"/>
    </reaction>
</comment>
<feature type="transmembrane region" description="Helical" evidence="10">
    <location>
        <begin position="4297"/>
        <end position="4321"/>
    </location>
</feature>
<name>A0ABQ9XLU3_9EUKA</name>
<evidence type="ECO:0000256" key="8">
    <source>
        <dbReference type="SAM" id="Coils"/>
    </source>
</evidence>
<feature type="compositionally biased region" description="Basic and acidic residues" evidence="9">
    <location>
        <begin position="395"/>
        <end position="412"/>
    </location>
</feature>
<feature type="compositionally biased region" description="Basic and acidic residues" evidence="9">
    <location>
        <begin position="1813"/>
        <end position="1831"/>
    </location>
</feature>
<gene>
    <name evidence="12" type="ORF">BLNAU_12702</name>
</gene>
<feature type="compositionally biased region" description="Basic and acidic residues" evidence="9">
    <location>
        <begin position="1371"/>
        <end position="1382"/>
    </location>
</feature>
<feature type="compositionally biased region" description="Basic and acidic residues" evidence="9">
    <location>
        <begin position="3495"/>
        <end position="3512"/>
    </location>
</feature>
<dbReference type="EC" id="2.3.1.48" evidence="2 7"/>
<feature type="compositionally biased region" description="Basic and acidic residues" evidence="9">
    <location>
        <begin position="2219"/>
        <end position="2230"/>
    </location>
</feature>
<feature type="compositionally biased region" description="Basic and acidic residues" evidence="9">
    <location>
        <begin position="429"/>
        <end position="446"/>
    </location>
</feature>
<feature type="region of interest" description="Disordered" evidence="9">
    <location>
        <begin position="3494"/>
        <end position="3531"/>
    </location>
</feature>
<evidence type="ECO:0000256" key="5">
    <source>
        <dbReference type="ARBA" id="ARBA00022833"/>
    </source>
</evidence>
<feature type="compositionally biased region" description="Basic and acidic residues" evidence="9">
    <location>
        <begin position="1763"/>
        <end position="1778"/>
    </location>
</feature>
<feature type="region of interest" description="Disordered" evidence="9">
    <location>
        <begin position="1762"/>
        <end position="2726"/>
    </location>
</feature>
<feature type="compositionally biased region" description="Basic and acidic residues" evidence="9">
    <location>
        <begin position="1788"/>
        <end position="1803"/>
    </location>
</feature>
<dbReference type="Pfam" id="PF01853">
    <property type="entry name" value="MOZ_SAS"/>
    <property type="match status" value="1"/>
</dbReference>
<feature type="compositionally biased region" description="Polar residues" evidence="9">
    <location>
        <begin position="3955"/>
        <end position="3964"/>
    </location>
</feature>
<feature type="compositionally biased region" description="Low complexity" evidence="9">
    <location>
        <begin position="4472"/>
        <end position="4484"/>
    </location>
</feature>
<feature type="compositionally biased region" description="Pro residues" evidence="9">
    <location>
        <begin position="3437"/>
        <end position="3446"/>
    </location>
</feature>
<keyword evidence="6" id="KW-0007">Acetylation</keyword>
<keyword evidence="7" id="KW-0539">Nucleus</keyword>
<feature type="region of interest" description="Disordered" evidence="9">
    <location>
        <begin position="3587"/>
        <end position="3607"/>
    </location>
</feature>
<feature type="compositionally biased region" description="Low complexity" evidence="9">
    <location>
        <begin position="3730"/>
        <end position="3739"/>
    </location>
</feature>
<feature type="region of interest" description="Disordered" evidence="9">
    <location>
        <begin position="643"/>
        <end position="768"/>
    </location>
</feature>
<feature type="compositionally biased region" description="Basic and acidic residues" evidence="9">
    <location>
        <begin position="2432"/>
        <end position="2484"/>
    </location>
</feature>
<feature type="compositionally biased region" description="Basic and acidic residues" evidence="9">
    <location>
        <begin position="1878"/>
        <end position="1888"/>
    </location>
</feature>
<comment type="subcellular location">
    <subcellularLocation>
        <location evidence="7">Nucleus</location>
    </subcellularLocation>
</comment>
<feature type="region of interest" description="Disordered" evidence="9">
    <location>
        <begin position="1363"/>
        <end position="1409"/>
    </location>
</feature>
<feature type="compositionally biased region" description="Basic and acidic residues" evidence="9">
    <location>
        <begin position="1059"/>
        <end position="1068"/>
    </location>
</feature>
<dbReference type="Gene3D" id="1.10.10.10">
    <property type="entry name" value="Winged helix-like DNA-binding domain superfamily/Winged helix DNA-binding domain"/>
    <property type="match status" value="1"/>
</dbReference>
<keyword evidence="4" id="KW-0479">Metal-binding</keyword>
<feature type="compositionally biased region" description="Basic and acidic residues" evidence="9">
    <location>
        <begin position="1390"/>
        <end position="1409"/>
    </location>
</feature>
<keyword evidence="5" id="KW-0862">Zinc</keyword>
<keyword evidence="10" id="KW-0472">Membrane</keyword>
<keyword evidence="10" id="KW-0812">Transmembrane</keyword>